<evidence type="ECO:0000256" key="1">
    <source>
        <dbReference type="ARBA" id="ARBA00004167"/>
    </source>
</evidence>
<feature type="compositionally biased region" description="Polar residues" evidence="8">
    <location>
        <begin position="155"/>
        <end position="166"/>
    </location>
</feature>
<gene>
    <name evidence="11" type="ORF">JRQ81_018952</name>
</gene>
<dbReference type="EMBL" id="JAPFRF010000009">
    <property type="protein sequence ID" value="KAJ7322665.1"/>
    <property type="molecule type" value="Genomic_DNA"/>
</dbReference>
<name>A0A9Q0XQJ9_9SAUR</name>
<evidence type="ECO:0000256" key="4">
    <source>
        <dbReference type="ARBA" id="ARBA00023136"/>
    </source>
</evidence>
<feature type="compositionally biased region" description="Low complexity" evidence="8">
    <location>
        <begin position="114"/>
        <end position="147"/>
    </location>
</feature>
<feature type="transmembrane region" description="Helical" evidence="9">
    <location>
        <begin position="301"/>
        <end position="322"/>
    </location>
</feature>
<dbReference type="OrthoDB" id="21589at2759"/>
<evidence type="ECO:0000313" key="12">
    <source>
        <dbReference type="Proteomes" id="UP001142489"/>
    </source>
</evidence>
<keyword evidence="2 9" id="KW-0812">Transmembrane</keyword>
<dbReference type="PANTHER" id="PTHR12943">
    <property type="entry name" value="HOMOCYSTEINE-RESPONSIVE ENDOPLASMIC RETICULUM-RESIDENT UNIQUITIN-LIKE DOMAIN HERPUD PROTEIN FAMILY MEMBER"/>
    <property type="match status" value="1"/>
</dbReference>
<comment type="caution">
    <text evidence="11">The sequence shown here is derived from an EMBL/GenBank/DDBJ whole genome shotgun (WGS) entry which is preliminary data.</text>
</comment>
<evidence type="ECO:0000256" key="7">
    <source>
        <dbReference type="ARBA" id="ARBA00040901"/>
    </source>
</evidence>
<dbReference type="SMART" id="SM00213">
    <property type="entry name" value="UBQ"/>
    <property type="match status" value="1"/>
</dbReference>
<sequence>MESPAGAAAAAGAGPPFVTLIIKAPNQKYTDQTIRCCLDWTVGKLKGHLSRVYPSKPSTKDQRLVYSGRLLPDHLQLKDILRKQDEYHMVHLVCSSRTPPSSPKPDTIRENHDSSASSSISSSEHSRSTTPSSSQEPSHTDVSSSSSGVRHRNLPQAQNNPLQSHPFSYVMQGNVGNQFSGQGAPAGIPVYPSFSPLQMIWWQQMYVRQYYMQYQAAVSAQAVPSTETASPPAPQPTNSERVPPNEPPVAPNVVPQENRPANQNVQMNAQGGPVMNEEDFNRDWLDWMYTFSRAAILLSIVYFYSSFSRFVMVMGAMLLVYLHQAGWFPFRQEAVQQPAGNNVEMNHDGQNLNNAGLEEMERLMDDGIDEDSGEDIIDVNAETSRIYGFGLVLYHHLLYIPHPRRTSTSWQLSKRETASRDIIEQLCFHTKVDSWGCFKYSAISKKKIYNVNFLIMVYKMCIFSFSAFSFLPIFSTNVNYKILFKISFFEEKVKILVFLLFSF</sequence>
<evidence type="ECO:0000256" key="8">
    <source>
        <dbReference type="SAM" id="MobiDB-lite"/>
    </source>
</evidence>
<dbReference type="AlphaFoldDB" id="A0A9Q0XQJ9"/>
<comment type="function">
    <text evidence="6">Could be involved in the unfolded protein response (UPR) pathway.</text>
</comment>
<reference evidence="11" key="1">
    <citation type="journal article" date="2023" name="DNA Res.">
        <title>Chromosome-level genome assembly of Phrynocephalus forsythii using third-generation DNA sequencing and Hi-C analysis.</title>
        <authorList>
            <person name="Qi Y."/>
            <person name="Zhao W."/>
            <person name="Zhao Y."/>
            <person name="Niu C."/>
            <person name="Cao S."/>
            <person name="Zhang Y."/>
        </authorList>
    </citation>
    <scope>NUCLEOTIDE SEQUENCE</scope>
    <source>
        <tissue evidence="11">Muscle</tissue>
    </source>
</reference>
<dbReference type="InterPro" id="IPR000626">
    <property type="entry name" value="Ubiquitin-like_dom"/>
</dbReference>
<dbReference type="Pfam" id="PF00240">
    <property type="entry name" value="ubiquitin"/>
    <property type="match status" value="1"/>
</dbReference>
<evidence type="ECO:0000256" key="2">
    <source>
        <dbReference type="ARBA" id="ARBA00022692"/>
    </source>
</evidence>
<dbReference type="CDD" id="cd17119">
    <property type="entry name" value="Ubl_HERP2"/>
    <property type="match status" value="1"/>
</dbReference>
<dbReference type="SUPFAM" id="SSF54236">
    <property type="entry name" value="Ubiquitin-like"/>
    <property type="match status" value="1"/>
</dbReference>
<evidence type="ECO:0000256" key="6">
    <source>
        <dbReference type="ARBA" id="ARBA00037579"/>
    </source>
</evidence>
<dbReference type="InterPro" id="IPR029071">
    <property type="entry name" value="Ubiquitin-like_domsf"/>
</dbReference>
<dbReference type="FunFam" id="3.10.20.90:FF:000046">
    <property type="entry name" value="Homocysteine-responsive endoplasmic reticulum-resident ubiquitin-like domain member 2 protein"/>
    <property type="match status" value="1"/>
</dbReference>
<dbReference type="GO" id="GO:0030968">
    <property type="term" value="P:endoplasmic reticulum unfolded protein response"/>
    <property type="evidence" value="ECO:0007669"/>
    <property type="project" value="TreeGrafter"/>
</dbReference>
<protein>
    <recommendedName>
        <fullName evidence="7">Homocysteine-responsive endoplasmic reticulum-resident ubiquitin-like domain member 2 protein</fullName>
    </recommendedName>
</protein>
<feature type="region of interest" description="Disordered" evidence="8">
    <location>
        <begin position="94"/>
        <end position="169"/>
    </location>
</feature>
<keyword evidence="4 9" id="KW-0472">Membrane</keyword>
<dbReference type="GO" id="GO:0016020">
    <property type="term" value="C:membrane"/>
    <property type="evidence" value="ECO:0007669"/>
    <property type="project" value="UniProtKB-SubCell"/>
</dbReference>
<dbReference type="InterPro" id="IPR039751">
    <property type="entry name" value="HERPUD1/2"/>
</dbReference>
<feature type="domain" description="Ubiquitin-like" evidence="10">
    <location>
        <begin position="18"/>
        <end position="79"/>
    </location>
</feature>
<feature type="transmembrane region" description="Helical" evidence="9">
    <location>
        <begin position="453"/>
        <end position="474"/>
    </location>
</feature>
<evidence type="ECO:0000256" key="3">
    <source>
        <dbReference type="ARBA" id="ARBA00022989"/>
    </source>
</evidence>
<keyword evidence="5" id="KW-0834">Unfolded protein response</keyword>
<dbReference type="Proteomes" id="UP001142489">
    <property type="component" value="Unassembled WGS sequence"/>
</dbReference>
<evidence type="ECO:0000313" key="11">
    <source>
        <dbReference type="EMBL" id="KAJ7322665.1"/>
    </source>
</evidence>
<evidence type="ECO:0000259" key="10">
    <source>
        <dbReference type="PROSITE" id="PS50053"/>
    </source>
</evidence>
<organism evidence="11 12">
    <name type="scientific">Phrynocephalus forsythii</name>
    <dbReference type="NCBI Taxonomy" id="171643"/>
    <lineage>
        <taxon>Eukaryota</taxon>
        <taxon>Metazoa</taxon>
        <taxon>Chordata</taxon>
        <taxon>Craniata</taxon>
        <taxon>Vertebrata</taxon>
        <taxon>Euteleostomi</taxon>
        <taxon>Lepidosauria</taxon>
        <taxon>Squamata</taxon>
        <taxon>Bifurcata</taxon>
        <taxon>Unidentata</taxon>
        <taxon>Episquamata</taxon>
        <taxon>Toxicofera</taxon>
        <taxon>Iguania</taxon>
        <taxon>Acrodonta</taxon>
        <taxon>Agamidae</taxon>
        <taxon>Agaminae</taxon>
        <taxon>Phrynocephalus</taxon>
    </lineage>
</organism>
<accession>A0A9Q0XQJ9</accession>
<feature type="region of interest" description="Disordered" evidence="8">
    <location>
        <begin position="225"/>
        <end position="253"/>
    </location>
</feature>
<proteinExistence type="predicted"/>
<dbReference type="PANTHER" id="PTHR12943:SF5">
    <property type="entry name" value="HOMOCYSTEINE-RESPONSIVE ENDOPLASMIC RETICULUM-RESIDENT UBIQUITIN-LIKE DOMAIN MEMBER 2 PROTEIN"/>
    <property type="match status" value="1"/>
</dbReference>
<evidence type="ECO:0000256" key="9">
    <source>
        <dbReference type="SAM" id="Phobius"/>
    </source>
</evidence>
<evidence type="ECO:0000256" key="5">
    <source>
        <dbReference type="ARBA" id="ARBA00023230"/>
    </source>
</evidence>
<dbReference type="PROSITE" id="PS50053">
    <property type="entry name" value="UBIQUITIN_2"/>
    <property type="match status" value="1"/>
</dbReference>
<comment type="subcellular location">
    <subcellularLocation>
        <location evidence="1">Membrane</location>
        <topology evidence="1">Single-pass membrane protein</topology>
    </subcellularLocation>
</comment>
<keyword evidence="3 9" id="KW-1133">Transmembrane helix</keyword>
<keyword evidence="12" id="KW-1185">Reference proteome</keyword>
<dbReference type="Gene3D" id="3.10.20.90">
    <property type="entry name" value="Phosphatidylinositol 3-kinase Catalytic Subunit, Chain A, domain 1"/>
    <property type="match status" value="1"/>
</dbReference>